<dbReference type="Proteomes" id="UP000248326">
    <property type="component" value="Unassembled WGS sequence"/>
</dbReference>
<evidence type="ECO:0000313" key="2">
    <source>
        <dbReference type="EMBL" id="PYE56460.1"/>
    </source>
</evidence>
<dbReference type="AlphaFoldDB" id="A0A318SAM2"/>
<organism evidence="2 3">
    <name type="scientific">Deinococcus yavapaiensis KR-236</name>
    <dbReference type="NCBI Taxonomy" id="694435"/>
    <lineage>
        <taxon>Bacteria</taxon>
        <taxon>Thermotogati</taxon>
        <taxon>Deinococcota</taxon>
        <taxon>Deinococci</taxon>
        <taxon>Deinococcales</taxon>
        <taxon>Deinococcaceae</taxon>
        <taxon>Deinococcus</taxon>
    </lineage>
</organism>
<keyword evidence="3" id="KW-1185">Reference proteome</keyword>
<reference evidence="2 3" key="1">
    <citation type="submission" date="2018-06" db="EMBL/GenBank/DDBJ databases">
        <title>Genomic Encyclopedia of Type Strains, Phase IV (KMG-IV): sequencing the most valuable type-strain genomes for metagenomic binning, comparative biology and taxonomic classification.</title>
        <authorList>
            <person name="Goeker M."/>
        </authorList>
    </citation>
    <scope>NUCLEOTIDE SEQUENCE [LARGE SCALE GENOMIC DNA]</scope>
    <source>
        <strain evidence="2 3">DSM 18048</strain>
    </source>
</reference>
<feature type="signal peptide" evidence="1">
    <location>
        <begin position="1"/>
        <end position="19"/>
    </location>
</feature>
<protein>
    <submittedName>
        <fullName evidence="2">Uncharacterized protein</fullName>
    </submittedName>
</protein>
<comment type="caution">
    <text evidence="2">The sequence shown here is derived from an EMBL/GenBank/DDBJ whole genome shotgun (WGS) entry which is preliminary data.</text>
</comment>
<dbReference type="EMBL" id="QJSX01000001">
    <property type="protein sequence ID" value="PYE56460.1"/>
    <property type="molecule type" value="Genomic_DNA"/>
</dbReference>
<dbReference type="RefSeq" id="WP_110884951.1">
    <property type="nucleotide sequence ID" value="NZ_QJSX01000001.1"/>
</dbReference>
<name>A0A318SAM2_9DEIO</name>
<evidence type="ECO:0000256" key="1">
    <source>
        <dbReference type="SAM" id="SignalP"/>
    </source>
</evidence>
<accession>A0A318SAM2</accession>
<evidence type="ECO:0000313" key="3">
    <source>
        <dbReference type="Proteomes" id="UP000248326"/>
    </source>
</evidence>
<gene>
    <name evidence="2" type="ORF">DES52_101264</name>
</gene>
<keyword evidence="1" id="KW-0732">Signal</keyword>
<sequence>MKRLALAALLLVNVGLAQRADVFESAPTAKDLASLLGVVKVFNVLPPVGAKGYAVVISGGPSASGPDRHAGQSDASTWRAALTNGRLRILVGFVNLGCDKGQVNARLELAGSAWASCLKLPSGTSGSTVSTFGSPAPRVVLKRWTRLVTFTAVSDSGSGSEHDKNVITVDVIFTSTVRPDLEKLPPVPPKTHTP</sequence>
<feature type="chain" id="PRO_5016355362" evidence="1">
    <location>
        <begin position="20"/>
        <end position="194"/>
    </location>
</feature>
<proteinExistence type="predicted"/>